<dbReference type="InterPro" id="IPR001969">
    <property type="entry name" value="Aspartic_peptidase_AS"/>
</dbReference>
<reference evidence="3" key="2">
    <citation type="journal article" date="2023" name="ISME Commun">
        <title>Characterization of a bloom-associated alphaproteobacterial lineage, 'Candidatus Phycosocius': insights into freshwater algal-bacterial interactions.</title>
        <authorList>
            <person name="Tanabe Y."/>
            <person name="Yamaguchi H."/>
            <person name="Yoshida M."/>
            <person name="Kai A."/>
            <person name="Okazaki Y."/>
        </authorList>
    </citation>
    <scope>NUCLEOTIDE SEQUENCE</scope>
    <source>
        <strain evidence="3">BOTRYCO-1</strain>
    </source>
</reference>
<name>A0ABQ4PY74_9PROT</name>
<dbReference type="Pfam" id="PF13650">
    <property type="entry name" value="Asp_protease_2"/>
    <property type="match status" value="1"/>
</dbReference>
<feature type="domain" description="Peptidase A2" evidence="2">
    <location>
        <begin position="211"/>
        <end position="303"/>
    </location>
</feature>
<dbReference type="PROSITE" id="PS51318">
    <property type="entry name" value="TAT"/>
    <property type="match status" value="1"/>
</dbReference>
<feature type="domain" description="Peptidase A2" evidence="2">
    <location>
        <begin position="79"/>
        <end position="158"/>
    </location>
</feature>
<dbReference type="InterPro" id="IPR034122">
    <property type="entry name" value="Retropepsin-like_bacterial"/>
</dbReference>
<evidence type="ECO:0000313" key="3">
    <source>
        <dbReference type="EMBL" id="GIU67973.1"/>
    </source>
</evidence>
<protein>
    <recommendedName>
        <fullName evidence="2">Peptidase A2 domain-containing protein</fullName>
    </recommendedName>
</protein>
<organism evidence="3 4">
    <name type="scientific">Candidatus Phycosocius spiralis</name>
    <dbReference type="NCBI Taxonomy" id="2815099"/>
    <lineage>
        <taxon>Bacteria</taxon>
        <taxon>Pseudomonadati</taxon>
        <taxon>Pseudomonadota</taxon>
        <taxon>Alphaproteobacteria</taxon>
        <taxon>Caulobacterales</taxon>
        <taxon>Caulobacterales incertae sedis</taxon>
        <taxon>Candidatus Phycosocius</taxon>
    </lineage>
</organism>
<accession>A0ABQ4PY74</accession>
<sequence>MKDGGPMERRKFLSGLAGLALPTLGQSLYVSAALAQSIPPPSADSILVKGQTPIVTMQTWIDLYGRPTADVKLDGKGPFKFVVDTGSNTSVLSPRVASLLALTELPSRMVHGVTGVAEARFARIGQIETGRSISNDLPVAILDAPSLDKLDGILGMDMFANRRIRFNFTSKRVDLEPASKRRGRRLPIAVEVKLRHGLLIEAEGKIGSVKAKCILDTGGDTTIINLALMDALRARAVRRNRAHEAPVILGITNQHLNGIWANLPEINMLGLAISKMTVVAADAPVFNLWGLASTPAMLVGMDVLSRVETLIVDYRRREIELQLLSNIVGDGLGGYHG</sequence>
<dbReference type="PROSITE" id="PS50175">
    <property type="entry name" value="ASP_PROT_RETROV"/>
    <property type="match status" value="2"/>
</dbReference>
<dbReference type="RefSeq" id="WP_284361382.1">
    <property type="nucleotide sequence ID" value="NZ_BPFZ01000016.1"/>
</dbReference>
<evidence type="ECO:0000259" key="2">
    <source>
        <dbReference type="PROSITE" id="PS50175"/>
    </source>
</evidence>
<gene>
    <name evidence="3" type="ORF">PsB1_2127</name>
</gene>
<evidence type="ECO:0000313" key="4">
    <source>
        <dbReference type="Proteomes" id="UP001161064"/>
    </source>
</evidence>
<reference evidence="3" key="1">
    <citation type="submission" date="2021-05" db="EMBL/GenBank/DDBJ databases">
        <authorList>
            <person name="Tanabe Y."/>
        </authorList>
    </citation>
    <scope>NUCLEOTIDE SEQUENCE</scope>
    <source>
        <strain evidence="3">BOTRYCO-1</strain>
    </source>
</reference>
<evidence type="ECO:0000256" key="1">
    <source>
        <dbReference type="ARBA" id="ARBA00022801"/>
    </source>
</evidence>
<keyword evidence="1" id="KW-0378">Hydrolase</keyword>
<dbReference type="CDD" id="cd05483">
    <property type="entry name" value="retropepsin_like_bacteria"/>
    <property type="match status" value="1"/>
</dbReference>
<keyword evidence="4" id="KW-1185">Reference proteome</keyword>
<dbReference type="InterPro" id="IPR006311">
    <property type="entry name" value="TAT_signal"/>
</dbReference>
<comment type="caution">
    <text evidence="3">The sequence shown here is derived from an EMBL/GenBank/DDBJ whole genome shotgun (WGS) entry which is preliminary data.</text>
</comment>
<dbReference type="Gene3D" id="2.40.70.10">
    <property type="entry name" value="Acid Proteases"/>
    <property type="match status" value="2"/>
</dbReference>
<dbReference type="Proteomes" id="UP001161064">
    <property type="component" value="Unassembled WGS sequence"/>
</dbReference>
<dbReference type="InterPro" id="IPR021109">
    <property type="entry name" value="Peptidase_aspartic_dom_sf"/>
</dbReference>
<dbReference type="EMBL" id="BPFZ01000016">
    <property type="protein sequence ID" value="GIU67973.1"/>
    <property type="molecule type" value="Genomic_DNA"/>
</dbReference>
<dbReference type="SUPFAM" id="SSF50630">
    <property type="entry name" value="Acid proteases"/>
    <property type="match status" value="2"/>
</dbReference>
<proteinExistence type="predicted"/>
<dbReference type="PROSITE" id="PS00141">
    <property type="entry name" value="ASP_PROTEASE"/>
    <property type="match status" value="1"/>
</dbReference>
<dbReference type="InterPro" id="IPR001995">
    <property type="entry name" value="Peptidase_A2_cat"/>
</dbReference>